<accession>A0A6F8YU53</accession>
<protein>
    <submittedName>
        <fullName evidence="1">Uncharacterized protein</fullName>
    </submittedName>
</protein>
<dbReference type="KEGG" id="psuu:Psuf_069800"/>
<evidence type="ECO:0000313" key="1">
    <source>
        <dbReference type="EMBL" id="BCB89667.1"/>
    </source>
</evidence>
<reference evidence="1 2" key="2">
    <citation type="submission" date="2020-03" db="EMBL/GenBank/DDBJ databases">
        <authorList>
            <person name="Ichikawa N."/>
            <person name="Kimura A."/>
            <person name="Kitahashi Y."/>
            <person name="Uohara A."/>
        </authorList>
    </citation>
    <scope>NUCLEOTIDE SEQUENCE [LARGE SCALE GENOMIC DNA]</scope>
    <source>
        <strain evidence="1 2">NBRC 105367</strain>
    </source>
</reference>
<evidence type="ECO:0000313" key="2">
    <source>
        <dbReference type="Proteomes" id="UP000503011"/>
    </source>
</evidence>
<sequence length="78" mass="7286">MFVAGGGLLVLGEVVVGVAEAVPGAGFPAAVAELLLPGEGLPAVGDGLLVVAELGVVPADVVEGVGLAVRVSGGGVEV</sequence>
<dbReference type="EMBL" id="AP022871">
    <property type="protein sequence ID" value="BCB89667.1"/>
    <property type="molecule type" value="Genomic_DNA"/>
</dbReference>
<keyword evidence="2" id="KW-1185">Reference proteome</keyword>
<organism evidence="1 2">
    <name type="scientific">Phytohabitans suffuscus</name>
    <dbReference type="NCBI Taxonomy" id="624315"/>
    <lineage>
        <taxon>Bacteria</taxon>
        <taxon>Bacillati</taxon>
        <taxon>Actinomycetota</taxon>
        <taxon>Actinomycetes</taxon>
        <taxon>Micromonosporales</taxon>
        <taxon>Micromonosporaceae</taxon>
    </lineage>
</organism>
<dbReference type="AlphaFoldDB" id="A0A6F8YU53"/>
<dbReference type="Proteomes" id="UP000503011">
    <property type="component" value="Chromosome"/>
</dbReference>
<name>A0A6F8YU53_9ACTN</name>
<gene>
    <name evidence="1" type="ORF">Psuf_069800</name>
</gene>
<proteinExistence type="predicted"/>
<reference evidence="1 2" key="1">
    <citation type="submission" date="2020-03" db="EMBL/GenBank/DDBJ databases">
        <title>Whole genome shotgun sequence of Phytohabitans suffuscus NBRC 105367.</title>
        <authorList>
            <person name="Komaki H."/>
            <person name="Tamura T."/>
        </authorList>
    </citation>
    <scope>NUCLEOTIDE SEQUENCE [LARGE SCALE GENOMIC DNA]</scope>
    <source>
        <strain evidence="1 2">NBRC 105367</strain>
    </source>
</reference>